<dbReference type="PANTHER" id="PTHR30055">
    <property type="entry name" value="HTH-TYPE TRANSCRIPTIONAL REGULATOR RUTR"/>
    <property type="match status" value="1"/>
</dbReference>
<feature type="DNA-binding region" description="H-T-H motif" evidence="2">
    <location>
        <begin position="30"/>
        <end position="49"/>
    </location>
</feature>
<reference evidence="4 5" key="1">
    <citation type="journal article" date="2013" name="Genome Announc.">
        <title>Genome Sequence of Novosphingobium lindaniclasticum LE124T, Isolated from a Hexachlorocyclohexane Dumpsite.</title>
        <authorList>
            <person name="Saxena A."/>
            <person name="Nayyar N."/>
            <person name="Sangwan N."/>
            <person name="Kumari R."/>
            <person name="Khurana J.P."/>
            <person name="Lal R."/>
        </authorList>
    </citation>
    <scope>NUCLEOTIDE SEQUENCE [LARGE SCALE GENOMIC DNA]</scope>
    <source>
        <strain evidence="4 5">LE124</strain>
    </source>
</reference>
<evidence type="ECO:0000259" key="3">
    <source>
        <dbReference type="PROSITE" id="PS50977"/>
    </source>
</evidence>
<evidence type="ECO:0000256" key="2">
    <source>
        <dbReference type="PROSITE-ProRule" id="PRU00335"/>
    </source>
</evidence>
<dbReference type="OrthoDB" id="7408114at2"/>
<name>T0HSG0_9SPHN</name>
<dbReference type="Pfam" id="PF00440">
    <property type="entry name" value="TetR_N"/>
    <property type="match status" value="1"/>
</dbReference>
<dbReference type="InterPro" id="IPR009057">
    <property type="entry name" value="Homeodomain-like_sf"/>
</dbReference>
<dbReference type="GO" id="GO:0000976">
    <property type="term" value="F:transcription cis-regulatory region binding"/>
    <property type="evidence" value="ECO:0007669"/>
    <property type="project" value="TreeGrafter"/>
</dbReference>
<organism evidence="4 5">
    <name type="scientific">Novosphingobium lindaniclasticum LE124</name>
    <dbReference type="NCBI Taxonomy" id="1096930"/>
    <lineage>
        <taxon>Bacteria</taxon>
        <taxon>Pseudomonadati</taxon>
        <taxon>Pseudomonadota</taxon>
        <taxon>Alphaproteobacteria</taxon>
        <taxon>Sphingomonadales</taxon>
        <taxon>Sphingomonadaceae</taxon>
        <taxon>Novosphingobium</taxon>
    </lineage>
</organism>
<dbReference type="Proteomes" id="UP000015527">
    <property type="component" value="Unassembled WGS sequence"/>
</dbReference>
<dbReference type="PRINTS" id="PR00455">
    <property type="entry name" value="HTHTETR"/>
</dbReference>
<sequence>MAQVKKEDMRNAIMMAAFDLFSERGYSSTTVAAIAKASSMTVANLYVYFPSKILLLYAVYKPWLTSKLEEIETATMRYRSPETRLRRLILGLWRDIPSTDHGMANALVEALATTPPDDKKPNDLLLRVEEFLTELLIRILPEERHHLVADGLMSHLMWMAFDGFAINRRLGDVRDMDTLTDHWIALLLGDK</sequence>
<evidence type="ECO:0000313" key="4">
    <source>
        <dbReference type="EMBL" id="EQB15068.1"/>
    </source>
</evidence>
<accession>T0HSG0</accession>
<evidence type="ECO:0000313" key="5">
    <source>
        <dbReference type="Proteomes" id="UP000015527"/>
    </source>
</evidence>
<keyword evidence="1 2" id="KW-0238">DNA-binding</keyword>
<protein>
    <recommendedName>
        <fullName evidence="3">HTH tetR-type domain-containing protein</fullName>
    </recommendedName>
</protein>
<evidence type="ECO:0000256" key="1">
    <source>
        <dbReference type="ARBA" id="ARBA00023125"/>
    </source>
</evidence>
<dbReference type="GO" id="GO:0003700">
    <property type="term" value="F:DNA-binding transcription factor activity"/>
    <property type="evidence" value="ECO:0007669"/>
    <property type="project" value="TreeGrafter"/>
</dbReference>
<dbReference type="Gene3D" id="1.10.357.10">
    <property type="entry name" value="Tetracycline Repressor, domain 2"/>
    <property type="match status" value="1"/>
</dbReference>
<dbReference type="InterPro" id="IPR001647">
    <property type="entry name" value="HTH_TetR"/>
</dbReference>
<dbReference type="InterPro" id="IPR050109">
    <property type="entry name" value="HTH-type_TetR-like_transc_reg"/>
</dbReference>
<dbReference type="eggNOG" id="COG1309">
    <property type="taxonomic scope" value="Bacteria"/>
</dbReference>
<keyword evidence="5" id="KW-1185">Reference proteome</keyword>
<proteinExistence type="predicted"/>
<gene>
    <name evidence="4" type="ORF">L284_12445</name>
</gene>
<dbReference type="SUPFAM" id="SSF46689">
    <property type="entry name" value="Homeodomain-like"/>
    <property type="match status" value="1"/>
</dbReference>
<comment type="caution">
    <text evidence="4">The sequence shown here is derived from an EMBL/GenBank/DDBJ whole genome shotgun (WGS) entry which is preliminary data.</text>
</comment>
<dbReference type="PATRIC" id="fig|1096930.3.peg.2485"/>
<dbReference type="EMBL" id="ATHL01000077">
    <property type="protein sequence ID" value="EQB15068.1"/>
    <property type="molecule type" value="Genomic_DNA"/>
</dbReference>
<dbReference type="PROSITE" id="PS50977">
    <property type="entry name" value="HTH_TETR_2"/>
    <property type="match status" value="1"/>
</dbReference>
<dbReference type="AlphaFoldDB" id="T0HSG0"/>
<feature type="domain" description="HTH tetR-type" evidence="3">
    <location>
        <begin position="7"/>
        <end position="67"/>
    </location>
</feature>
<dbReference type="PANTHER" id="PTHR30055:SF226">
    <property type="entry name" value="HTH-TYPE TRANSCRIPTIONAL REGULATOR PKSA"/>
    <property type="match status" value="1"/>
</dbReference>